<dbReference type="OrthoDB" id="4676at2759"/>
<dbReference type="GO" id="GO:0016813">
    <property type="term" value="F:hydrolase activity, acting on carbon-nitrogen (but not peptide) bonds, in linear amidines"/>
    <property type="evidence" value="ECO:0007669"/>
    <property type="project" value="InterPro"/>
</dbReference>
<dbReference type="InterPro" id="IPR002933">
    <property type="entry name" value="Peptidase_M20"/>
</dbReference>
<dbReference type="InterPro" id="IPR036264">
    <property type="entry name" value="Bact_exopeptidase_dim_dom"/>
</dbReference>
<dbReference type="SUPFAM" id="SSF53187">
    <property type="entry name" value="Zn-dependent exopeptidases"/>
    <property type="match status" value="1"/>
</dbReference>
<dbReference type="PANTHER" id="PTHR32494:SF20">
    <property type="entry name" value="PEPTIDASE M20 DIMERISATION DOMAIN-CONTAINING PROTEIN"/>
    <property type="match status" value="1"/>
</dbReference>
<comment type="caution">
    <text evidence="3">The sequence shown here is derived from an EMBL/GenBank/DDBJ whole genome shotgun (WGS) entry which is preliminary data.</text>
</comment>
<evidence type="ECO:0000313" key="4">
    <source>
        <dbReference type="Proteomes" id="UP000557566"/>
    </source>
</evidence>
<dbReference type="Gene3D" id="3.30.70.360">
    <property type="match status" value="1"/>
</dbReference>
<dbReference type="NCBIfam" id="TIGR01879">
    <property type="entry name" value="hydantase"/>
    <property type="match status" value="1"/>
</dbReference>
<dbReference type="PANTHER" id="PTHR32494">
    <property type="entry name" value="ALLANTOATE DEIMINASE-RELATED"/>
    <property type="match status" value="1"/>
</dbReference>
<dbReference type="Pfam" id="PF01546">
    <property type="entry name" value="Peptidase_M20"/>
    <property type="match status" value="1"/>
</dbReference>
<organism evidence="3 4">
    <name type="scientific">Ophiocordyceps sinensis</name>
    <dbReference type="NCBI Taxonomy" id="72228"/>
    <lineage>
        <taxon>Eukaryota</taxon>
        <taxon>Fungi</taxon>
        <taxon>Dikarya</taxon>
        <taxon>Ascomycota</taxon>
        <taxon>Pezizomycotina</taxon>
        <taxon>Sordariomycetes</taxon>
        <taxon>Hypocreomycetidae</taxon>
        <taxon>Hypocreales</taxon>
        <taxon>Ophiocordycipitaceae</taxon>
        <taxon>Ophiocordyceps</taxon>
    </lineage>
</organism>
<dbReference type="Proteomes" id="UP000557566">
    <property type="component" value="Unassembled WGS sequence"/>
</dbReference>
<gene>
    <name evidence="3" type="ORF">G6O67_004285</name>
</gene>
<evidence type="ECO:0000313" key="3">
    <source>
        <dbReference type="EMBL" id="KAF4507826.1"/>
    </source>
</evidence>
<dbReference type="AlphaFoldDB" id="A0A8H4LZA7"/>
<dbReference type="InterPro" id="IPR010158">
    <property type="entry name" value="Amidase_Cbmase"/>
</dbReference>
<protein>
    <recommendedName>
        <fullName evidence="5">Amidase, hydantoinase/carbamoylase</fullName>
    </recommendedName>
</protein>
<dbReference type="SUPFAM" id="SSF55031">
    <property type="entry name" value="Bacterial exopeptidase dimerisation domain"/>
    <property type="match status" value="1"/>
</dbReference>
<name>A0A8H4LZA7_9HYPO</name>
<evidence type="ECO:0008006" key="5">
    <source>
        <dbReference type="Google" id="ProtNLM"/>
    </source>
</evidence>
<accession>A0A8H4LZA7</accession>
<reference evidence="3 4" key="1">
    <citation type="journal article" date="2020" name="Genome Biol. Evol.">
        <title>A new high-quality draft genome assembly of the Chinese cordyceps Ophiocordyceps sinensis.</title>
        <authorList>
            <person name="Shu R."/>
            <person name="Zhang J."/>
            <person name="Meng Q."/>
            <person name="Zhang H."/>
            <person name="Zhou G."/>
            <person name="Li M."/>
            <person name="Wu P."/>
            <person name="Zhao Y."/>
            <person name="Chen C."/>
            <person name="Qin Q."/>
        </authorList>
    </citation>
    <scope>NUCLEOTIDE SEQUENCE [LARGE SCALE GENOMIC DNA]</scope>
    <source>
        <strain evidence="3 4">IOZ07</strain>
    </source>
</reference>
<sequence>MQPTRASAPFRQVTGRAFSTAVRHSSRFNINADRLHETLHETCQWGAAHRYGSGATETGMARLALSDEDARVRRWFADETQRLGCHVTVDQMGNMFARRPGSLASPAPMTAMSSHLDTQPFAGRYDGILGVMAAIEALRTIKDNRHDTRYDVGLVNWTNEEGARFPKSMVASGVWAGCIPIEQAWDLEDMSNPSVTLKDELERHGFLGQTLCSSDPSDGYPLSANFELHIEQGPILQANAKKIGVVLGAQAYRWLTVTVSGRNAHTGTTPLAARRDALLAAAKMIASSNEIAKQLGALASTGVVKTPPSSSINTLVSEVAFTLDLRHAQDSVVAELQQRCLDSFHDIARQDGKGVDFSWTLDTDSPAVKFDQDCVAAVREAADSLVGSDGWIDMTSGAGHDSVFTSTRCPTAMIFVPCKDGVSHHPEEFCSAQDCANGAQVLLDSVLSYDSTRSGR</sequence>
<dbReference type="CDD" id="cd03884">
    <property type="entry name" value="M20_bAS"/>
    <property type="match status" value="1"/>
</dbReference>
<dbReference type="Gene3D" id="3.40.630.10">
    <property type="entry name" value="Zn peptidases"/>
    <property type="match status" value="1"/>
</dbReference>
<dbReference type="EMBL" id="JAAVMX010000005">
    <property type="protein sequence ID" value="KAF4507826.1"/>
    <property type="molecule type" value="Genomic_DNA"/>
</dbReference>
<proteinExistence type="inferred from homology"/>
<evidence type="ECO:0000256" key="1">
    <source>
        <dbReference type="ARBA" id="ARBA00006247"/>
    </source>
</evidence>
<keyword evidence="4" id="KW-1185">Reference proteome</keyword>
<comment type="similarity">
    <text evidence="1">Belongs to the peptidase M20A family.</text>
</comment>
<keyword evidence="2" id="KW-0378">Hydrolase</keyword>
<evidence type="ECO:0000256" key="2">
    <source>
        <dbReference type="ARBA" id="ARBA00022801"/>
    </source>
</evidence>
<dbReference type="PIRSF" id="PIRSF001235">
    <property type="entry name" value="Amidase_carbamoylase"/>
    <property type="match status" value="1"/>
</dbReference>